<evidence type="ECO:0000313" key="7">
    <source>
        <dbReference type="Proteomes" id="UP000187406"/>
    </source>
</evidence>
<feature type="transmembrane region" description="Helical" evidence="5">
    <location>
        <begin position="272"/>
        <end position="291"/>
    </location>
</feature>
<feature type="transmembrane region" description="Helical" evidence="5">
    <location>
        <begin position="312"/>
        <end position="329"/>
    </location>
</feature>
<dbReference type="AlphaFoldDB" id="A0A1Q3AZS4"/>
<organism evidence="6 7">
    <name type="scientific">Cephalotus follicularis</name>
    <name type="common">Albany pitcher plant</name>
    <dbReference type="NCBI Taxonomy" id="3775"/>
    <lineage>
        <taxon>Eukaryota</taxon>
        <taxon>Viridiplantae</taxon>
        <taxon>Streptophyta</taxon>
        <taxon>Embryophyta</taxon>
        <taxon>Tracheophyta</taxon>
        <taxon>Spermatophyta</taxon>
        <taxon>Magnoliopsida</taxon>
        <taxon>eudicotyledons</taxon>
        <taxon>Gunneridae</taxon>
        <taxon>Pentapetalae</taxon>
        <taxon>rosids</taxon>
        <taxon>fabids</taxon>
        <taxon>Oxalidales</taxon>
        <taxon>Cephalotaceae</taxon>
        <taxon>Cephalotus</taxon>
    </lineage>
</organism>
<keyword evidence="3 5" id="KW-1133">Transmembrane helix</keyword>
<evidence type="ECO:0000256" key="2">
    <source>
        <dbReference type="ARBA" id="ARBA00022692"/>
    </source>
</evidence>
<dbReference type="Proteomes" id="UP000187406">
    <property type="component" value="Unassembled WGS sequence"/>
</dbReference>
<proteinExistence type="predicted"/>
<keyword evidence="7" id="KW-1185">Reference proteome</keyword>
<evidence type="ECO:0000256" key="4">
    <source>
        <dbReference type="ARBA" id="ARBA00023136"/>
    </source>
</evidence>
<dbReference type="InParanoid" id="A0A1Q3AZS4"/>
<protein>
    <submittedName>
        <fullName evidence="6">EI24 domain-containing protein</fullName>
    </submittedName>
</protein>
<name>A0A1Q3AZS4_CEPFO</name>
<gene>
    <name evidence="6" type="ORF">CFOL_v3_04738</name>
</gene>
<keyword evidence="4 5" id="KW-0472">Membrane</keyword>
<evidence type="ECO:0000313" key="6">
    <source>
        <dbReference type="EMBL" id="GAV61210.1"/>
    </source>
</evidence>
<dbReference type="PANTHER" id="PTHR21389:SF0">
    <property type="entry name" value="ETOPOSIDE-INDUCED PROTEIN 2.4 HOMOLOG"/>
    <property type="match status" value="1"/>
</dbReference>
<feature type="transmembrane region" description="Helical" evidence="5">
    <location>
        <begin position="55"/>
        <end position="82"/>
    </location>
</feature>
<dbReference type="EMBL" id="BDDD01000186">
    <property type="protein sequence ID" value="GAV61210.1"/>
    <property type="molecule type" value="Genomic_DNA"/>
</dbReference>
<reference evidence="7" key="1">
    <citation type="submission" date="2016-04" db="EMBL/GenBank/DDBJ databases">
        <title>Cephalotus genome sequencing.</title>
        <authorList>
            <person name="Fukushima K."/>
            <person name="Hasebe M."/>
            <person name="Fang X."/>
        </authorList>
    </citation>
    <scope>NUCLEOTIDE SEQUENCE [LARGE SCALE GENOMIC DNA]</scope>
    <source>
        <strain evidence="7">cv. St1</strain>
    </source>
</reference>
<evidence type="ECO:0000256" key="3">
    <source>
        <dbReference type="ARBA" id="ARBA00022989"/>
    </source>
</evidence>
<comment type="caution">
    <text evidence="6">The sequence shown here is derived from an EMBL/GenBank/DDBJ whole genome shotgun (WGS) entry which is preliminary data.</text>
</comment>
<dbReference type="OrthoDB" id="266518at2759"/>
<feature type="transmembrane region" description="Helical" evidence="5">
    <location>
        <begin position="179"/>
        <end position="202"/>
    </location>
</feature>
<sequence>MEEESRKEMIMALKSKAKQAFLLYLDGVKEASCLHRVFVLCHRSRKLLIRTGQCFLLNGFIYLGSLFILKSIVIPALNWILPHQCLQISSQKLCSFGGILKFYSFLRLGLIQLFYIFWFYPLYLFSLIQSSIWYNDIAEYGCAAMGRSGPTVVEFLSQSEALTSENTPHMERRVDLGRVMIEIGEQAYSLLLLSLFFMEVYVTGFVPYIGKALNFILLSWMYAYYCFEYKWNYYKVSLDRRLDFFESNWPFFAGFGSPCVLAIFFFSPLVSYGVMAILFPLFVLTATGSGAEEVISSQRRKLRGTGLGRLPIFYAADTLSMWMLSLIPLESKTKMQDNKMY</sequence>
<keyword evidence="2 5" id="KW-0812">Transmembrane</keyword>
<comment type="subcellular location">
    <subcellularLocation>
        <location evidence="1">Membrane</location>
        <topology evidence="1">Multi-pass membrane protein</topology>
    </subcellularLocation>
</comment>
<accession>A0A1Q3AZS4</accession>
<feature type="transmembrane region" description="Helical" evidence="5">
    <location>
        <begin position="102"/>
        <end position="125"/>
    </location>
</feature>
<dbReference type="Pfam" id="PF07264">
    <property type="entry name" value="EI24"/>
    <property type="match status" value="1"/>
</dbReference>
<dbReference type="PANTHER" id="PTHR21389">
    <property type="entry name" value="P53 INDUCED PROTEIN"/>
    <property type="match status" value="1"/>
</dbReference>
<evidence type="ECO:0000256" key="1">
    <source>
        <dbReference type="ARBA" id="ARBA00004141"/>
    </source>
</evidence>
<dbReference type="GO" id="GO:0005783">
    <property type="term" value="C:endoplasmic reticulum"/>
    <property type="evidence" value="ECO:0007669"/>
    <property type="project" value="TreeGrafter"/>
</dbReference>
<dbReference type="InterPro" id="IPR059112">
    <property type="entry name" value="CysZ/EI24"/>
</dbReference>
<evidence type="ECO:0000256" key="5">
    <source>
        <dbReference type="SAM" id="Phobius"/>
    </source>
</evidence>
<dbReference type="GO" id="GO:0016020">
    <property type="term" value="C:membrane"/>
    <property type="evidence" value="ECO:0007669"/>
    <property type="project" value="UniProtKB-SubCell"/>
</dbReference>
<dbReference type="FunCoup" id="A0A1Q3AZS4">
    <property type="interactions" value="1421"/>
</dbReference>
<dbReference type="GO" id="GO:0016236">
    <property type="term" value="P:macroautophagy"/>
    <property type="evidence" value="ECO:0007669"/>
    <property type="project" value="TreeGrafter"/>
</dbReference>
<dbReference type="STRING" id="3775.A0A1Q3AZS4"/>